<comment type="caution">
    <text evidence="9">The sequence shown here is derived from an EMBL/GenBank/DDBJ whole genome shotgun (WGS) entry which is preliminary data.</text>
</comment>
<comment type="subcellular location">
    <subcellularLocation>
        <location evidence="1">Cell membrane</location>
        <topology evidence="1">Multi-pass membrane protein</topology>
    </subcellularLocation>
</comment>
<accession>A0A815GZJ4</accession>
<dbReference type="EMBL" id="CAJNOQ010014593">
    <property type="protein sequence ID" value="CAF1344809.1"/>
    <property type="molecule type" value="Genomic_DNA"/>
</dbReference>
<dbReference type="FunFam" id="3.40.50.1000:FF:000083">
    <property type="entry name" value="Sodium/potassium-transporting ATPase subunit alpha"/>
    <property type="match status" value="1"/>
</dbReference>
<evidence type="ECO:0000256" key="4">
    <source>
        <dbReference type="ARBA" id="ARBA00022741"/>
    </source>
</evidence>
<dbReference type="SUPFAM" id="SSF81660">
    <property type="entry name" value="Metal cation-transporting ATPase, ATP-binding domain N"/>
    <property type="match status" value="1"/>
</dbReference>
<dbReference type="FunFam" id="3.40.1110.10:FF:000001">
    <property type="entry name" value="Sodium/potassium-transporting ATPase subunit alpha"/>
    <property type="match status" value="1"/>
</dbReference>
<keyword evidence="4" id="KW-0547">Nucleotide-binding</keyword>
<evidence type="ECO:0000256" key="5">
    <source>
        <dbReference type="ARBA" id="ARBA00022840"/>
    </source>
</evidence>
<dbReference type="InterPro" id="IPR018303">
    <property type="entry name" value="ATPase_P-typ_P_site"/>
</dbReference>
<evidence type="ECO:0000313" key="9">
    <source>
        <dbReference type="EMBL" id="CAF1344809.1"/>
    </source>
</evidence>
<evidence type="ECO:0000256" key="7">
    <source>
        <dbReference type="ARBA" id="ARBA00022989"/>
    </source>
</evidence>
<evidence type="ECO:0000256" key="3">
    <source>
        <dbReference type="ARBA" id="ARBA00022692"/>
    </source>
</evidence>
<keyword evidence="2" id="KW-1003">Cell membrane</keyword>
<dbReference type="GO" id="GO:0005391">
    <property type="term" value="F:P-type sodium:potassium-exchanging transporter activity"/>
    <property type="evidence" value="ECO:0007669"/>
    <property type="project" value="TreeGrafter"/>
</dbReference>
<dbReference type="InterPro" id="IPR001757">
    <property type="entry name" value="P_typ_ATPase"/>
</dbReference>
<dbReference type="Proteomes" id="UP000663829">
    <property type="component" value="Unassembled WGS sequence"/>
</dbReference>
<gene>
    <name evidence="9" type="ORF">GPM918_LOCUS30615</name>
    <name evidence="10" type="ORF">SRO942_LOCUS31233</name>
</gene>
<dbReference type="GO" id="GO:1990573">
    <property type="term" value="P:potassium ion import across plasma membrane"/>
    <property type="evidence" value="ECO:0007669"/>
    <property type="project" value="TreeGrafter"/>
</dbReference>
<evidence type="ECO:0000256" key="8">
    <source>
        <dbReference type="ARBA" id="ARBA00023136"/>
    </source>
</evidence>
<evidence type="ECO:0000256" key="1">
    <source>
        <dbReference type="ARBA" id="ARBA00004651"/>
    </source>
</evidence>
<evidence type="ECO:0000256" key="6">
    <source>
        <dbReference type="ARBA" id="ARBA00022967"/>
    </source>
</evidence>
<keyword evidence="7" id="KW-1133">Transmembrane helix</keyword>
<dbReference type="PANTHER" id="PTHR43294:SF13">
    <property type="entry name" value="SODIUM_POTASSIUM-TRANSPORTING ATPASE SUBUNIT ALPHA"/>
    <property type="match status" value="1"/>
</dbReference>
<dbReference type="Gene3D" id="1.20.1110.10">
    <property type="entry name" value="Calcium-transporting ATPase, transmembrane domain"/>
    <property type="match status" value="1"/>
</dbReference>
<keyword evidence="8" id="KW-0472">Membrane</keyword>
<dbReference type="SUPFAM" id="SSF56784">
    <property type="entry name" value="HAD-like"/>
    <property type="match status" value="1"/>
</dbReference>
<dbReference type="GO" id="GO:0006883">
    <property type="term" value="P:intracellular sodium ion homeostasis"/>
    <property type="evidence" value="ECO:0007669"/>
    <property type="project" value="TreeGrafter"/>
</dbReference>
<dbReference type="InterPro" id="IPR050510">
    <property type="entry name" value="Cation_transp_ATPase_P-type"/>
</dbReference>
<evidence type="ECO:0000256" key="2">
    <source>
        <dbReference type="ARBA" id="ARBA00022475"/>
    </source>
</evidence>
<dbReference type="Pfam" id="PF13246">
    <property type="entry name" value="Cation_ATPase"/>
    <property type="match status" value="1"/>
</dbReference>
<dbReference type="Proteomes" id="UP000681722">
    <property type="component" value="Unassembled WGS sequence"/>
</dbReference>
<keyword evidence="6" id="KW-1278">Translocase</keyword>
<dbReference type="GO" id="GO:0016887">
    <property type="term" value="F:ATP hydrolysis activity"/>
    <property type="evidence" value="ECO:0007669"/>
    <property type="project" value="InterPro"/>
</dbReference>
<dbReference type="InterPro" id="IPR023214">
    <property type="entry name" value="HAD_sf"/>
</dbReference>
<evidence type="ECO:0000313" key="10">
    <source>
        <dbReference type="EMBL" id="CAF4209440.1"/>
    </source>
</evidence>
<dbReference type="AlphaFoldDB" id="A0A815GZJ4"/>
<dbReference type="PANTHER" id="PTHR43294">
    <property type="entry name" value="SODIUM/POTASSIUM-TRANSPORTING ATPASE SUBUNIT ALPHA"/>
    <property type="match status" value="1"/>
</dbReference>
<reference evidence="9" key="1">
    <citation type="submission" date="2021-02" db="EMBL/GenBank/DDBJ databases">
        <authorList>
            <person name="Nowell W R."/>
        </authorList>
    </citation>
    <scope>NUCLEOTIDE SEQUENCE</scope>
</reference>
<keyword evidence="5" id="KW-0067">ATP-binding</keyword>
<dbReference type="GO" id="GO:0005886">
    <property type="term" value="C:plasma membrane"/>
    <property type="evidence" value="ECO:0007669"/>
    <property type="project" value="UniProtKB-SubCell"/>
</dbReference>
<protein>
    <submittedName>
        <fullName evidence="9">Uncharacterized protein</fullName>
    </submittedName>
</protein>
<dbReference type="PROSITE" id="PS00154">
    <property type="entry name" value="ATPASE_E1_E2"/>
    <property type="match status" value="1"/>
</dbReference>
<dbReference type="Gene3D" id="3.40.1110.10">
    <property type="entry name" value="Calcium-transporting ATPase, cytoplasmic domain N"/>
    <property type="match status" value="2"/>
</dbReference>
<name>A0A815GZJ4_9BILA</name>
<sequence length="442" mass="49101">MAAKKCVVKNLNIIERLRSISTICSDKTGTLTQRRMFVAHMWYDNHIFESDTMQQQEGHTVAVKDEGEVGSGVADVSALIKADIGISMDTTYDKSSPGWLALCRCAALCNRADFKRDPDNLRKPVLQRECNGEANEAALLRYVELSLSNVIKFREQNRKIFEIPFNSRNKYQVSIHTTNDHDERFLLVMMGSPETLLKQSSTIYIDGCDLELNDYWENKFINAYLDLGSLGERVLGFCDLRLPLNRYPKDYIFNIDDVNFLTSNLRFLGLMSMIDPPHAGVPAAVIKCHSDGIKVIMVTDDHPLTARGIAIAVGIISEDSEPIEDITKLLNKDISDVDPNEAKAIILHGNELKTMTSGDIDYILKHYSEIVFARTLPIQKLTIVESCQRQGHTVAITGSGVADVPALIKADIGISMGISGNTICKQASDIILLDDNFASLVA</sequence>
<keyword evidence="11" id="KW-1185">Reference proteome</keyword>
<dbReference type="PRINTS" id="PR00119">
    <property type="entry name" value="CATATPASE"/>
</dbReference>
<keyword evidence="3" id="KW-0812">Transmembrane</keyword>
<organism evidence="9 11">
    <name type="scientific">Didymodactylos carnosus</name>
    <dbReference type="NCBI Taxonomy" id="1234261"/>
    <lineage>
        <taxon>Eukaryota</taxon>
        <taxon>Metazoa</taxon>
        <taxon>Spiralia</taxon>
        <taxon>Gnathifera</taxon>
        <taxon>Rotifera</taxon>
        <taxon>Eurotatoria</taxon>
        <taxon>Bdelloidea</taxon>
        <taxon>Philodinida</taxon>
        <taxon>Philodinidae</taxon>
        <taxon>Didymodactylos</taxon>
    </lineage>
</organism>
<dbReference type="PRINTS" id="PR00120">
    <property type="entry name" value="HATPASE"/>
</dbReference>
<feature type="non-terminal residue" evidence="9">
    <location>
        <position position="1"/>
    </location>
</feature>
<dbReference type="GO" id="GO:0030007">
    <property type="term" value="P:intracellular potassium ion homeostasis"/>
    <property type="evidence" value="ECO:0007669"/>
    <property type="project" value="TreeGrafter"/>
</dbReference>
<dbReference type="OrthoDB" id="3352408at2759"/>
<dbReference type="Gene3D" id="3.40.50.1000">
    <property type="entry name" value="HAD superfamily/HAD-like"/>
    <property type="match status" value="2"/>
</dbReference>
<dbReference type="InterPro" id="IPR036412">
    <property type="entry name" value="HAD-like_sf"/>
</dbReference>
<dbReference type="InterPro" id="IPR023299">
    <property type="entry name" value="ATPase_P-typ_cyto_dom_N"/>
</dbReference>
<dbReference type="GO" id="GO:0036376">
    <property type="term" value="P:sodium ion export across plasma membrane"/>
    <property type="evidence" value="ECO:0007669"/>
    <property type="project" value="TreeGrafter"/>
</dbReference>
<dbReference type="EMBL" id="CAJOBC010060875">
    <property type="protein sequence ID" value="CAF4209440.1"/>
    <property type="molecule type" value="Genomic_DNA"/>
</dbReference>
<dbReference type="GO" id="GO:1902600">
    <property type="term" value="P:proton transmembrane transport"/>
    <property type="evidence" value="ECO:0007669"/>
    <property type="project" value="TreeGrafter"/>
</dbReference>
<evidence type="ECO:0000313" key="11">
    <source>
        <dbReference type="Proteomes" id="UP000663829"/>
    </source>
</evidence>
<dbReference type="GO" id="GO:0005524">
    <property type="term" value="F:ATP binding"/>
    <property type="evidence" value="ECO:0007669"/>
    <property type="project" value="UniProtKB-KW"/>
</dbReference>
<proteinExistence type="predicted"/>